<evidence type="ECO:0000313" key="3">
    <source>
        <dbReference type="EMBL" id="SIQ45569.1"/>
    </source>
</evidence>
<reference evidence="3 4" key="1">
    <citation type="submission" date="2017-01" db="EMBL/GenBank/DDBJ databases">
        <authorList>
            <person name="Mah S.A."/>
            <person name="Swanson W.J."/>
            <person name="Moy G.W."/>
            <person name="Vacquier V.D."/>
        </authorList>
    </citation>
    <scope>NUCLEOTIDE SEQUENCE [LARGE SCALE GENOMIC DNA]</scope>
    <source>
        <strain evidence="3 4">ASpG1</strain>
    </source>
</reference>
<keyword evidence="3" id="KW-0645">Protease</keyword>
<evidence type="ECO:0000313" key="4">
    <source>
        <dbReference type="Proteomes" id="UP000186400"/>
    </source>
</evidence>
<dbReference type="Proteomes" id="UP000186400">
    <property type="component" value="Unassembled WGS sequence"/>
</dbReference>
<evidence type="ECO:0000259" key="2">
    <source>
        <dbReference type="Pfam" id="PF12392"/>
    </source>
</evidence>
<proteinExistence type="predicted"/>
<feature type="compositionally biased region" description="Polar residues" evidence="1">
    <location>
        <begin position="534"/>
        <end position="550"/>
    </location>
</feature>
<dbReference type="GO" id="GO:0008233">
    <property type="term" value="F:peptidase activity"/>
    <property type="evidence" value="ECO:0007669"/>
    <property type="project" value="UniProtKB-KW"/>
</dbReference>
<dbReference type="OrthoDB" id="9807498at2"/>
<dbReference type="STRING" id="159291.SAMN05920897_10932"/>
<accession>A0A1N6SWU1</accession>
<keyword evidence="4" id="KW-1185">Reference proteome</keyword>
<dbReference type="PANTHER" id="PTHR30217">
    <property type="entry name" value="PEPTIDASE U32 FAMILY"/>
    <property type="match status" value="1"/>
</dbReference>
<dbReference type="InterPro" id="IPR051454">
    <property type="entry name" value="RNA/ubiquinone_mod_enzymes"/>
</dbReference>
<dbReference type="Pfam" id="PF01136">
    <property type="entry name" value="Peptidase_U32"/>
    <property type="match status" value="1"/>
</dbReference>
<gene>
    <name evidence="3" type="ORF">SAMN05920897_10932</name>
</gene>
<dbReference type="AlphaFoldDB" id="A0A1N6SWU1"/>
<sequence length="650" mass="72810">MTPKGSAIELLAPARDVECGLAALRHGADALYVGASRFGARQAAGNSLDDISRLIEAARFYSARVYVTLNTLLFDRELPQIEDLVHQLYQRGADAIIFQDMALLEMDLPPIALHASTQADNRTPEKVRFLEEAGVEQVVLARELSLEEIRKIRQETKRIQLEVFVHGSLCVSYSGRCFASHRWGGRSANRGVCAQPCRLPYRVTTHEGTEILKGKHLLSLKDLWNGPNLEDLLQAGATSFKIEGRLKDISYVKNVTAWYRQALDKLLEKNPSWHRSSCGTEIFSFVPAPEKTFSRGFTDHFLYQRQKDSATMGTPKAIGAPLAKVLTVRKNHFTLPAHTDPGNGDGLCYFNSRGELEGFRVDRVEIDATGNSGKEKCYRICARFGSSLKEGTLLYRNHHQAFARQVEKSRGERKVGLKITIVGTRDSSDRPVLIVTATDEEGLSSQLERTIPQTEGARDTHGTARARENLERQFSRWGNSPFHLEALHQDLDQKLEPIPSVPLSWMNSLRRDLAEVHEKKRRSRRPPDVIRPPTGTTPFPTASEEPSLNITNTKARAFYKRHGVGETPPAPDALPRRAPHEAALPNKKEEMPVMLCRYCLRHELDLCPRQGGSPAHPLILEGEPGTLEARFDCERCEMQLYLISPRPAPG</sequence>
<dbReference type="RefSeq" id="WP_076488847.1">
    <property type="nucleotide sequence ID" value="NZ_FTMS01000009.1"/>
</dbReference>
<keyword evidence="3" id="KW-0378">Hydrolase</keyword>
<dbReference type="InterPro" id="IPR001539">
    <property type="entry name" value="Peptidase_U32"/>
</dbReference>
<dbReference type="EMBL" id="FTMS01000009">
    <property type="protein sequence ID" value="SIQ45569.1"/>
    <property type="molecule type" value="Genomic_DNA"/>
</dbReference>
<organism evidence="3 4">
    <name type="scientific">Alkalispirochaeta americana</name>
    <dbReference type="NCBI Taxonomy" id="159291"/>
    <lineage>
        <taxon>Bacteria</taxon>
        <taxon>Pseudomonadati</taxon>
        <taxon>Spirochaetota</taxon>
        <taxon>Spirochaetia</taxon>
        <taxon>Spirochaetales</taxon>
        <taxon>Spirochaetaceae</taxon>
        <taxon>Alkalispirochaeta</taxon>
    </lineage>
</organism>
<dbReference type="Pfam" id="PF12392">
    <property type="entry name" value="DUF3656"/>
    <property type="match status" value="1"/>
</dbReference>
<dbReference type="InterPro" id="IPR020988">
    <property type="entry name" value="Pept_U32_collagenase"/>
</dbReference>
<dbReference type="GO" id="GO:0006508">
    <property type="term" value="P:proteolysis"/>
    <property type="evidence" value="ECO:0007669"/>
    <property type="project" value="UniProtKB-KW"/>
</dbReference>
<dbReference type="PANTHER" id="PTHR30217:SF10">
    <property type="entry name" value="23S RRNA 5-HYDROXYCYTIDINE C2501 SYNTHASE"/>
    <property type="match status" value="1"/>
</dbReference>
<name>A0A1N6SWU1_9SPIO</name>
<protein>
    <submittedName>
        <fullName evidence="3">Putative protease</fullName>
    </submittedName>
</protein>
<feature type="region of interest" description="Disordered" evidence="1">
    <location>
        <begin position="515"/>
        <end position="550"/>
    </location>
</feature>
<feature type="domain" description="Peptidase U32 collagenase" evidence="2">
    <location>
        <begin position="394"/>
        <end position="521"/>
    </location>
</feature>
<evidence type="ECO:0000256" key="1">
    <source>
        <dbReference type="SAM" id="MobiDB-lite"/>
    </source>
</evidence>